<dbReference type="InterPro" id="IPR036696">
    <property type="entry name" value="YdfO-like_sf"/>
</dbReference>
<gene>
    <name evidence="1" type="ORF">JK634_10220</name>
</gene>
<dbReference type="EMBL" id="JAESWA010000022">
    <property type="protein sequence ID" value="MBL4932181.1"/>
    <property type="molecule type" value="Genomic_DNA"/>
</dbReference>
<evidence type="ECO:0000313" key="2">
    <source>
        <dbReference type="Proteomes" id="UP000623681"/>
    </source>
</evidence>
<evidence type="ECO:0000313" key="1">
    <source>
        <dbReference type="EMBL" id="MBL4932181.1"/>
    </source>
</evidence>
<accession>A0A937FIQ0</accession>
<sequence>MFTKEQIEIAHNKVKSGADFPKYVNEIKNMGVKSHEVVLLDGTWIFKGSDGQVVRFKRGLENVHVSTQPSPEKFKEILSMHQRGETDYPTFCIQAGETGVERWISDFEHMTVTYLGSNESVIDVEPIPSV</sequence>
<comment type="caution">
    <text evidence="1">The sequence shown here is derived from an EMBL/GenBank/DDBJ whole genome shotgun (WGS) entry which is preliminary data.</text>
</comment>
<dbReference type="AlphaFoldDB" id="A0A937FIQ0"/>
<dbReference type="SUPFAM" id="SSF160419">
    <property type="entry name" value="YdfO-like"/>
    <property type="match status" value="1"/>
</dbReference>
<dbReference type="Gene3D" id="3.30.1810.10">
    <property type="entry name" value="YdfO-like"/>
    <property type="match status" value="1"/>
</dbReference>
<name>A0A937FIQ0_9CLOT</name>
<organism evidence="1 2">
    <name type="scientific">Clostridium paridis</name>
    <dbReference type="NCBI Taxonomy" id="2803863"/>
    <lineage>
        <taxon>Bacteria</taxon>
        <taxon>Bacillati</taxon>
        <taxon>Bacillota</taxon>
        <taxon>Clostridia</taxon>
        <taxon>Eubacteriales</taxon>
        <taxon>Clostridiaceae</taxon>
        <taxon>Clostridium</taxon>
    </lineage>
</organism>
<keyword evidence="2" id="KW-1185">Reference proteome</keyword>
<dbReference type="Proteomes" id="UP000623681">
    <property type="component" value="Unassembled WGS sequence"/>
</dbReference>
<dbReference type="InterPro" id="IPR009833">
    <property type="entry name" value="DUF1398"/>
</dbReference>
<protein>
    <submittedName>
        <fullName evidence="1">DUF1398 family protein</fullName>
    </submittedName>
</protein>
<dbReference type="RefSeq" id="WP_202767551.1">
    <property type="nucleotide sequence ID" value="NZ_JAESWA010000022.1"/>
</dbReference>
<reference evidence="1" key="1">
    <citation type="submission" date="2021-01" db="EMBL/GenBank/DDBJ databases">
        <title>Genome public.</title>
        <authorList>
            <person name="Liu C."/>
            <person name="Sun Q."/>
        </authorList>
    </citation>
    <scope>NUCLEOTIDE SEQUENCE</scope>
    <source>
        <strain evidence="1">YIM B02565</strain>
    </source>
</reference>
<dbReference type="Pfam" id="PF07166">
    <property type="entry name" value="DUF1398"/>
    <property type="match status" value="1"/>
</dbReference>
<proteinExistence type="predicted"/>